<evidence type="ECO:0000256" key="2">
    <source>
        <dbReference type="ARBA" id="ARBA00012925"/>
    </source>
</evidence>
<dbReference type="AlphaFoldDB" id="A0A813DSG0"/>
<dbReference type="GO" id="GO:0008270">
    <property type="term" value="F:zinc ion binding"/>
    <property type="evidence" value="ECO:0007669"/>
    <property type="project" value="InterPro"/>
</dbReference>
<keyword evidence="9" id="KW-1185">Reference proteome</keyword>
<dbReference type="SUPFAM" id="SSF53056">
    <property type="entry name" value="beta-carbonic anhydrase, cab"/>
    <property type="match status" value="1"/>
</dbReference>
<dbReference type="InterPro" id="IPR015892">
    <property type="entry name" value="Carbonic_anhydrase_CS"/>
</dbReference>
<keyword evidence="6" id="KW-0479">Metal-binding</keyword>
<dbReference type="Pfam" id="PF00484">
    <property type="entry name" value="Pro_CA"/>
    <property type="match status" value="1"/>
</dbReference>
<dbReference type="CDD" id="cd03378">
    <property type="entry name" value="beta_CA_cladeC"/>
    <property type="match status" value="1"/>
</dbReference>
<evidence type="ECO:0000256" key="3">
    <source>
        <dbReference type="ARBA" id="ARBA00022833"/>
    </source>
</evidence>
<feature type="compositionally biased region" description="Polar residues" evidence="7">
    <location>
        <begin position="419"/>
        <end position="432"/>
    </location>
</feature>
<evidence type="ECO:0000256" key="1">
    <source>
        <dbReference type="ARBA" id="ARBA00006217"/>
    </source>
</evidence>
<comment type="catalytic activity">
    <reaction evidence="5">
        <text>hydrogencarbonate + H(+) = CO2 + H2O</text>
        <dbReference type="Rhea" id="RHEA:10748"/>
        <dbReference type="ChEBI" id="CHEBI:15377"/>
        <dbReference type="ChEBI" id="CHEBI:15378"/>
        <dbReference type="ChEBI" id="CHEBI:16526"/>
        <dbReference type="ChEBI" id="CHEBI:17544"/>
        <dbReference type="EC" id="4.2.1.1"/>
    </reaction>
</comment>
<feature type="binding site" evidence="6">
    <location>
        <position position="191"/>
    </location>
    <ligand>
        <name>Zn(2+)</name>
        <dbReference type="ChEBI" id="CHEBI:29105"/>
    </ligand>
</feature>
<comment type="caution">
    <text evidence="8">The sequence shown here is derived from an EMBL/GenBank/DDBJ whole genome shotgun (WGS) entry which is preliminary data.</text>
</comment>
<reference evidence="8" key="1">
    <citation type="submission" date="2021-02" db="EMBL/GenBank/DDBJ databases">
        <authorList>
            <person name="Dougan E. K."/>
            <person name="Rhodes N."/>
            <person name="Thang M."/>
            <person name="Chan C."/>
        </authorList>
    </citation>
    <scope>NUCLEOTIDE SEQUENCE</scope>
</reference>
<feature type="region of interest" description="Disordered" evidence="7">
    <location>
        <begin position="86"/>
        <end position="105"/>
    </location>
</feature>
<proteinExistence type="inferred from homology"/>
<keyword evidence="4" id="KW-0456">Lyase</keyword>
<dbReference type="GO" id="GO:0015976">
    <property type="term" value="P:carbon utilization"/>
    <property type="evidence" value="ECO:0007669"/>
    <property type="project" value="InterPro"/>
</dbReference>
<comment type="similarity">
    <text evidence="1">Belongs to the beta-class carbonic anhydrase family.</text>
</comment>
<evidence type="ECO:0000313" key="8">
    <source>
        <dbReference type="EMBL" id="CAE8589288.1"/>
    </source>
</evidence>
<feature type="binding site" evidence="6">
    <location>
        <position position="189"/>
    </location>
    <ligand>
        <name>Zn(2+)</name>
        <dbReference type="ChEBI" id="CHEBI:29105"/>
    </ligand>
</feature>
<evidence type="ECO:0000256" key="7">
    <source>
        <dbReference type="SAM" id="MobiDB-lite"/>
    </source>
</evidence>
<dbReference type="PROSITE" id="PS00705">
    <property type="entry name" value="PROK_CO2_ANHYDRASE_2"/>
    <property type="match status" value="1"/>
</dbReference>
<dbReference type="Gene3D" id="3.40.1050.10">
    <property type="entry name" value="Carbonic anhydrase"/>
    <property type="match status" value="1"/>
</dbReference>
<dbReference type="GO" id="GO:0004089">
    <property type="term" value="F:carbonate dehydratase activity"/>
    <property type="evidence" value="ECO:0007669"/>
    <property type="project" value="UniProtKB-EC"/>
</dbReference>
<dbReference type="EC" id="4.2.1.1" evidence="2"/>
<dbReference type="OrthoDB" id="10248475at2759"/>
<dbReference type="SMART" id="SM00947">
    <property type="entry name" value="Pro_CA"/>
    <property type="match status" value="1"/>
</dbReference>
<organism evidence="8 9">
    <name type="scientific">Polarella glacialis</name>
    <name type="common">Dinoflagellate</name>
    <dbReference type="NCBI Taxonomy" id="89957"/>
    <lineage>
        <taxon>Eukaryota</taxon>
        <taxon>Sar</taxon>
        <taxon>Alveolata</taxon>
        <taxon>Dinophyceae</taxon>
        <taxon>Suessiales</taxon>
        <taxon>Suessiaceae</taxon>
        <taxon>Polarella</taxon>
    </lineage>
</organism>
<evidence type="ECO:0000256" key="6">
    <source>
        <dbReference type="PIRSR" id="PIRSR601765-1"/>
    </source>
</evidence>
<evidence type="ECO:0000256" key="4">
    <source>
        <dbReference type="ARBA" id="ARBA00023239"/>
    </source>
</evidence>
<dbReference type="PANTHER" id="PTHR11002:SF79">
    <property type="entry name" value="CARBONIC ANHYDRASE 2"/>
    <property type="match status" value="1"/>
</dbReference>
<feature type="region of interest" description="Disordered" evidence="7">
    <location>
        <begin position="368"/>
        <end position="432"/>
    </location>
</feature>
<dbReference type="Proteomes" id="UP000654075">
    <property type="component" value="Unassembled WGS sequence"/>
</dbReference>
<dbReference type="EMBL" id="CAJNNV010003598">
    <property type="protein sequence ID" value="CAE8589288.1"/>
    <property type="molecule type" value="Genomic_DNA"/>
</dbReference>
<dbReference type="InterPro" id="IPR001765">
    <property type="entry name" value="Carbonic_anhydrase"/>
</dbReference>
<protein>
    <recommendedName>
        <fullName evidence="2">carbonic anhydrase</fullName>
        <ecNumber evidence="2">4.2.1.1</ecNumber>
    </recommendedName>
</protein>
<evidence type="ECO:0000313" key="9">
    <source>
        <dbReference type="Proteomes" id="UP000654075"/>
    </source>
</evidence>
<dbReference type="InterPro" id="IPR036874">
    <property type="entry name" value="Carbonic_anhydrase_sf"/>
</dbReference>
<sequence>MSGFEGALCVSGAALGAAVSALFLGSPVRSEQLQLADVLQLVDAIGARRPPGGPRHHSDVDCEQGNYFEPPQPPNGTTASKALARGRAMQRRRFPSDDDEIGTEDPRMMLSNTQTLEGGWEGFSMEDARKRNKMLKDNFQETTPSEVLAQLQRGNARFWTGCASRPERTAFERRALIMQQFPVTAVLGCSDSRVPTEVIFDQGLGDMFVVRVAGNCLATSTTASLQYAVHHLQVKVLMVMGHEGCGAIKAAGLPLEQIEKEPEELAQALKMMKEGLNEHRLKHIHDSRAYDREAVITNVRRQVEGLCQDEAIMQKVEAKELIVVGCFYEISSGIVDFFMEVTEAPAEVDRPQLVLKGAHHGVQSRMEYRTPKDGDRPTLAKGKSGFMLPEPNDCPYRPAEDEDPMTSPERFARKKDSRPQSLISASSGSTRR</sequence>
<keyword evidence="3 6" id="KW-0862">Zinc</keyword>
<name>A0A813DSG0_POLGL</name>
<feature type="compositionally biased region" description="Basic and acidic residues" evidence="7">
    <location>
        <begin position="368"/>
        <end position="378"/>
    </location>
</feature>
<feature type="binding site" evidence="6">
    <location>
        <position position="242"/>
    </location>
    <ligand>
        <name>Zn(2+)</name>
        <dbReference type="ChEBI" id="CHEBI:29105"/>
    </ligand>
</feature>
<comment type="cofactor">
    <cofactor evidence="6">
        <name>Zn(2+)</name>
        <dbReference type="ChEBI" id="CHEBI:29105"/>
    </cofactor>
    <text evidence="6">Binds 1 zinc ion per subunit.</text>
</comment>
<dbReference type="PANTHER" id="PTHR11002">
    <property type="entry name" value="CARBONIC ANHYDRASE"/>
    <property type="match status" value="1"/>
</dbReference>
<accession>A0A813DSG0</accession>
<gene>
    <name evidence="8" type="ORF">PGLA1383_LOCUS8057</name>
</gene>
<evidence type="ECO:0000256" key="5">
    <source>
        <dbReference type="ARBA" id="ARBA00048348"/>
    </source>
</evidence>
<feature type="binding site" evidence="6">
    <location>
        <position position="245"/>
    </location>
    <ligand>
        <name>Zn(2+)</name>
        <dbReference type="ChEBI" id="CHEBI:29105"/>
    </ligand>
</feature>